<dbReference type="RefSeq" id="WP_208848608.1">
    <property type="nucleotide sequence ID" value="NZ_JAGGDJ010000012.1"/>
</dbReference>
<proteinExistence type="predicted"/>
<comment type="caution">
    <text evidence="2">The sequence shown here is derived from an EMBL/GenBank/DDBJ whole genome shotgun (WGS) entry which is preliminary data.</text>
</comment>
<dbReference type="EMBL" id="JAGGDJ010000012">
    <property type="protein sequence ID" value="MBO7745779.1"/>
    <property type="molecule type" value="Genomic_DNA"/>
</dbReference>
<dbReference type="Pfam" id="PF18796">
    <property type="entry name" value="LPD1"/>
    <property type="match status" value="1"/>
</dbReference>
<dbReference type="InterPro" id="IPR041047">
    <property type="entry name" value="LPD1"/>
</dbReference>
<accession>A0ABS3WBT5</accession>
<protein>
    <recommendedName>
        <fullName evidence="1">Large polyvalent protein-associated domain-containing protein</fullName>
    </recommendedName>
</protein>
<evidence type="ECO:0000259" key="1">
    <source>
        <dbReference type="Pfam" id="PF18796"/>
    </source>
</evidence>
<feature type="domain" description="Large polyvalent protein-associated" evidence="1">
    <location>
        <begin position="490"/>
        <end position="557"/>
    </location>
</feature>
<dbReference type="Proteomes" id="UP000670947">
    <property type="component" value="Unassembled WGS sequence"/>
</dbReference>
<name>A0ABS3WBT5_9BACL</name>
<organism evidence="2 3">
    <name type="scientific">Paenibacillus artemisiicola</name>
    <dbReference type="NCBI Taxonomy" id="1172618"/>
    <lineage>
        <taxon>Bacteria</taxon>
        <taxon>Bacillati</taxon>
        <taxon>Bacillota</taxon>
        <taxon>Bacilli</taxon>
        <taxon>Bacillales</taxon>
        <taxon>Paenibacillaceae</taxon>
        <taxon>Paenibacillus</taxon>
    </lineage>
</organism>
<reference evidence="2 3" key="1">
    <citation type="submission" date="2021-03" db="EMBL/GenBank/DDBJ databases">
        <title>Paenibacillus artemisicola MWE-103 whole genome sequence.</title>
        <authorList>
            <person name="Ham Y.J."/>
        </authorList>
    </citation>
    <scope>NUCLEOTIDE SEQUENCE [LARGE SCALE GENOMIC DNA]</scope>
    <source>
        <strain evidence="2 3">MWE-103</strain>
    </source>
</reference>
<sequence>MALNPLSLVDYFSDTFAGTGELSAVILPRTAALPDTGRKQYSYDVGEELAGARKHTASLLKFTAEWYVALEQDPAHAFEAICKDELLGAFPVQAYREKGFTSEAAYAIKQIWDRVGQRPDDHAIAREHFVKGIAELKRVFAEAYSKEAFRSAFYALQADMKKATWSQEDRLLRKEPSVANYAFWLALGDRFKRTFISAGPGKEAAYRKIFDKAFSSIEGQDWKWTEPKARAVRSRSKDRWERLVPKEVVRLSMEPSGVEKPENLMTYYGYRGIQFGTWMEDAAGRYHVLCSGNAHADLAAILNIPRRAISFYGATGLAFGARGAGKASAHFEPFLNVINLTKMNGGGALCHEWAHALDFNLYSWSHGFANGMKAPMSACEANGSQTSHSIRSAFVRLMKQIKEGNGRMRYAVPAVLPPRHGRYGWEINRNLALAGYDVSSALLSLKGTYRIRSRSKWIALGLYYCQLLKEAGMEIPSEFFIPTDFSAYYLDAKARGAYWRRDHELFARAFEAWIEDELVERGMTNSYLVSGTRSEGPYPQDAERMAINAAFREWWGVLLASGVLQDEQNWSRG</sequence>
<keyword evidence="3" id="KW-1185">Reference proteome</keyword>
<evidence type="ECO:0000313" key="3">
    <source>
        <dbReference type="Proteomes" id="UP000670947"/>
    </source>
</evidence>
<gene>
    <name evidence="2" type="ORF">I8J29_16345</name>
</gene>
<evidence type="ECO:0000313" key="2">
    <source>
        <dbReference type="EMBL" id="MBO7745779.1"/>
    </source>
</evidence>